<keyword evidence="2" id="KW-0812">Transmembrane</keyword>
<name>A0AAU3HWY6_9ACTN</name>
<protein>
    <submittedName>
        <fullName evidence="3">Uncharacterized protein</fullName>
    </submittedName>
</protein>
<proteinExistence type="predicted"/>
<keyword evidence="2" id="KW-1133">Transmembrane helix</keyword>
<accession>A0AAU3HWY6</accession>
<dbReference type="EMBL" id="CP109546">
    <property type="protein sequence ID" value="WTZ07507.1"/>
    <property type="molecule type" value="Genomic_DNA"/>
</dbReference>
<dbReference type="AlphaFoldDB" id="A0AAU3HWY6"/>
<feature type="region of interest" description="Disordered" evidence="1">
    <location>
        <begin position="37"/>
        <end position="59"/>
    </location>
</feature>
<organism evidence="3">
    <name type="scientific">Streptomyces sp. NBC_01393</name>
    <dbReference type="NCBI Taxonomy" id="2903851"/>
    <lineage>
        <taxon>Bacteria</taxon>
        <taxon>Bacillati</taxon>
        <taxon>Actinomycetota</taxon>
        <taxon>Actinomycetes</taxon>
        <taxon>Kitasatosporales</taxon>
        <taxon>Streptomycetaceae</taxon>
        <taxon>Streptomyces</taxon>
    </lineage>
</organism>
<gene>
    <name evidence="3" type="ORF">OG699_05540</name>
</gene>
<feature type="transmembrane region" description="Helical" evidence="2">
    <location>
        <begin position="6"/>
        <end position="25"/>
    </location>
</feature>
<feature type="compositionally biased region" description="Low complexity" evidence="1">
    <location>
        <begin position="48"/>
        <end position="59"/>
    </location>
</feature>
<evidence type="ECO:0000256" key="1">
    <source>
        <dbReference type="SAM" id="MobiDB-lite"/>
    </source>
</evidence>
<evidence type="ECO:0000256" key="2">
    <source>
        <dbReference type="SAM" id="Phobius"/>
    </source>
</evidence>
<keyword evidence="2" id="KW-0472">Membrane</keyword>
<evidence type="ECO:0000313" key="3">
    <source>
        <dbReference type="EMBL" id="WTZ07507.1"/>
    </source>
</evidence>
<reference evidence="3" key="1">
    <citation type="submission" date="2022-10" db="EMBL/GenBank/DDBJ databases">
        <title>The complete genomes of actinobacterial strains from the NBC collection.</title>
        <authorList>
            <person name="Joergensen T.S."/>
            <person name="Alvarez Arevalo M."/>
            <person name="Sterndorff E.B."/>
            <person name="Faurdal D."/>
            <person name="Vuksanovic O."/>
            <person name="Mourched A.-S."/>
            <person name="Charusanti P."/>
            <person name="Shaw S."/>
            <person name="Blin K."/>
            <person name="Weber T."/>
        </authorList>
    </citation>
    <scope>NUCLEOTIDE SEQUENCE</scope>
    <source>
        <strain evidence="3">NBC_01393</strain>
    </source>
</reference>
<sequence>MGLALIGGFVLRICAVAGTVMVGLMRIAEWVPAQYPADGSRRVRRSIRSPTTTSSTRLS</sequence>